<feature type="region of interest" description="Disordered" evidence="1">
    <location>
        <begin position="1"/>
        <end position="78"/>
    </location>
</feature>
<accession>A0A9P5GRZ4</accession>
<dbReference type="OrthoDB" id="4850587at2759"/>
<protein>
    <submittedName>
        <fullName evidence="2">Uncharacterized protein</fullName>
    </submittedName>
</protein>
<dbReference type="Proteomes" id="UP000722485">
    <property type="component" value="Unassembled WGS sequence"/>
</dbReference>
<dbReference type="EMBL" id="JAANBB010000879">
    <property type="protein sequence ID" value="KAF7532713.1"/>
    <property type="molecule type" value="Genomic_DNA"/>
</dbReference>
<feature type="compositionally biased region" description="Low complexity" evidence="1">
    <location>
        <begin position="36"/>
        <end position="55"/>
    </location>
</feature>
<name>A0A9P5GRZ4_9HYPO</name>
<organism evidence="2 3">
    <name type="scientific">Cylindrodendrum hubeiense</name>
    <dbReference type="NCBI Taxonomy" id="595255"/>
    <lineage>
        <taxon>Eukaryota</taxon>
        <taxon>Fungi</taxon>
        <taxon>Dikarya</taxon>
        <taxon>Ascomycota</taxon>
        <taxon>Pezizomycotina</taxon>
        <taxon>Sordariomycetes</taxon>
        <taxon>Hypocreomycetidae</taxon>
        <taxon>Hypocreales</taxon>
        <taxon>Nectriaceae</taxon>
        <taxon>Cylindrodendrum</taxon>
    </lineage>
</organism>
<feature type="region of interest" description="Disordered" evidence="1">
    <location>
        <begin position="239"/>
        <end position="273"/>
    </location>
</feature>
<feature type="compositionally biased region" description="Polar residues" evidence="1">
    <location>
        <begin position="128"/>
        <end position="142"/>
    </location>
</feature>
<feature type="compositionally biased region" description="Polar residues" evidence="1">
    <location>
        <begin position="179"/>
        <end position="194"/>
    </location>
</feature>
<keyword evidence="3" id="KW-1185">Reference proteome</keyword>
<reference evidence="2" key="1">
    <citation type="submission" date="2020-03" db="EMBL/GenBank/DDBJ databases">
        <title>Draft Genome Sequence of Cylindrodendrum hubeiense.</title>
        <authorList>
            <person name="Buettner E."/>
            <person name="Kellner H."/>
        </authorList>
    </citation>
    <scope>NUCLEOTIDE SEQUENCE</scope>
    <source>
        <strain evidence="2">IHI 201604</strain>
    </source>
</reference>
<evidence type="ECO:0000256" key="1">
    <source>
        <dbReference type="SAM" id="MobiDB-lite"/>
    </source>
</evidence>
<evidence type="ECO:0000313" key="3">
    <source>
        <dbReference type="Proteomes" id="UP000722485"/>
    </source>
</evidence>
<feature type="compositionally biased region" description="Basic and acidic residues" evidence="1">
    <location>
        <begin position="248"/>
        <end position="268"/>
    </location>
</feature>
<comment type="caution">
    <text evidence="2">The sequence shown here is derived from an EMBL/GenBank/DDBJ whole genome shotgun (WGS) entry which is preliminary data.</text>
</comment>
<sequence>MSAKTSPKKGFAAKVLGRRLSRAILRPKKDASPAVSRPQTSQPQTSQLQSSPRSSITVTNPQRPVSMGGESAAKKRLSRHVSIRQRFWSASSSNYFECDDDADEQNRPAACAFRRSAYIPRHAASDFSKNSTGVGNTPNTAPGSKHARQPCPTRLAADEANARISRRFSTVREDDERTLCSQNEGSDTTAVSVSGENGAEIDTFLSSLRRDQALQALNKPNAADNSRHSRQSAIYQPWATAGSNGADDSDHSSEDEYGVYRDEGESRQRGRRSTTLWAELDAKRRSTTSFDGLNTDRSSFYSNRNSFQPSLQDNRNSFMSNLQPYSSSSIPKRNSVLSNRSSVYSTRESIYLPNDAALAPGTRSSVYSISDAIPGADPVLHRSSTYLEESTPKPEPLAVKRNSGFVTRPISEYLCPPGADAARTKSLKRRTGTAKAPTIATVMEIEAGSFI</sequence>
<dbReference type="AlphaFoldDB" id="A0A9P5GRZ4"/>
<gene>
    <name evidence="2" type="ORF">G7Z17_g13608</name>
</gene>
<evidence type="ECO:0000313" key="2">
    <source>
        <dbReference type="EMBL" id="KAF7532713.1"/>
    </source>
</evidence>
<feature type="region of interest" description="Disordered" evidence="1">
    <location>
        <begin position="128"/>
        <end position="194"/>
    </location>
</feature>
<proteinExistence type="predicted"/>
<feature type="region of interest" description="Disordered" evidence="1">
    <location>
        <begin position="288"/>
        <end position="334"/>
    </location>
</feature>